<evidence type="ECO:0000256" key="1">
    <source>
        <dbReference type="SAM" id="Phobius"/>
    </source>
</evidence>
<gene>
    <name evidence="2" type="ORF">Ahy_A06g027465</name>
</gene>
<dbReference type="Pfam" id="PF02810">
    <property type="entry name" value="SEC-C"/>
    <property type="match status" value="1"/>
</dbReference>
<proteinExistence type="predicted"/>
<organism evidence="2 3">
    <name type="scientific">Arachis hypogaea</name>
    <name type="common">Peanut</name>
    <dbReference type="NCBI Taxonomy" id="3818"/>
    <lineage>
        <taxon>Eukaryota</taxon>
        <taxon>Viridiplantae</taxon>
        <taxon>Streptophyta</taxon>
        <taxon>Embryophyta</taxon>
        <taxon>Tracheophyta</taxon>
        <taxon>Spermatophyta</taxon>
        <taxon>Magnoliopsida</taxon>
        <taxon>eudicotyledons</taxon>
        <taxon>Gunneridae</taxon>
        <taxon>Pentapetalae</taxon>
        <taxon>rosids</taxon>
        <taxon>fabids</taxon>
        <taxon>Fabales</taxon>
        <taxon>Fabaceae</taxon>
        <taxon>Papilionoideae</taxon>
        <taxon>50 kb inversion clade</taxon>
        <taxon>dalbergioids sensu lato</taxon>
        <taxon>Dalbergieae</taxon>
        <taxon>Pterocarpus clade</taxon>
        <taxon>Arachis</taxon>
    </lineage>
</organism>
<comment type="caution">
    <text evidence="2">The sequence shown here is derived from an EMBL/GenBank/DDBJ whole genome shotgun (WGS) entry which is preliminary data.</text>
</comment>
<accession>A0A445CNS3</accession>
<keyword evidence="1" id="KW-1133">Transmembrane helix</keyword>
<dbReference type="Gene3D" id="3.10.450.50">
    <property type="match status" value="1"/>
</dbReference>
<sequence>MRALVRVSNNYLCSSFSQIHKSQYRSIFSTPQLQASWMDKVKNVFTGQNPKQNDSSSESFTLLRFADEMKNARRIGTFKQFVVGRSSEVTFTTAFEKYEAILRCLANFDPTGENLTRDQKQEAAKHCNSTLVEVENTLAKFTWAKLAQKKIEKLKEEGKPLPTTISEVQKLVGSTPLDLARSNMAQGGQNSIGRNAPCPCGSKKKYKWFILFFFHYFLFEIFGVVLCIVLWKDFKKIRGCKLNCEEGAHKWLNESAVLHVLF</sequence>
<evidence type="ECO:0000313" key="2">
    <source>
        <dbReference type="EMBL" id="RYR52569.1"/>
    </source>
</evidence>
<evidence type="ECO:0000313" key="3">
    <source>
        <dbReference type="Proteomes" id="UP000289738"/>
    </source>
</evidence>
<dbReference type="AlphaFoldDB" id="A0A445CNS3"/>
<keyword evidence="1" id="KW-0812">Transmembrane</keyword>
<feature type="transmembrane region" description="Helical" evidence="1">
    <location>
        <begin position="208"/>
        <end position="231"/>
    </location>
</feature>
<dbReference type="Proteomes" id="UP000289738">
    <property type="component" value="Chromosome A06"/>
</dbReference>
<dbReference type="InterPro" id="IPR004027">
    <property type="entry name" value="SEC_C_motif"/>
</dbReference>
<protein>
    <submittedName>
        <fullName evidence="2">Uncharacterized protein</fullName>
    </submittedName>
</protein>
<reference evidence="2 3" key="1">
    <citation type="submission" date="2019-01" db="EMBL/GenBank/DDBJ databases">
        <title>Sequencing of cultivated peanut Arachis hypogaea provides insights into genome evolution and oil improvement.</title>
        <authorList>
            <person name="Chen X."/>
        </authorList>
    </citation>
    <scope>NUCLEOTIDE SEQUENCE [LARGE SCALE GENOMIC DNA]</scope>
    <source>
        <strain evidence="3">cv. Fuhuasheng</strain>
        <tissue evidence="2">Leaves</tissue>
    </source>
</reference>
<dbReference type="PANTHER" id="PTHR36750">
    <property type="entry name" value="SEC-C MOTIF PROTEIN"/>
    <property type="match status" value="1"/>
</dbReference>
<keyword evidence="1" id="KW-0472">Membrane</keyword>
<dbReference type="SUPFAM" id="SSF103642">
    <property type="entry name" value="Sec-C motif"/>
    <property type="match status" value="1"/>
</dbReference>
<dbReference type="STRING" id="3818.A0A445CNS3"/>
<keyword evidence="3" id="KW-1185">Reference proteome</keyword>
<dbReference type="EMBL" id="SDMP01000006">
    <property type="protein sequence ID" value="RYR52569.1"/>
    <property type="molecule type" value="Genomic_DNA"/>
</dbReference>
<dbReference type="PANTHER" id="PTHR36750:SF1">
    <property type="entry name" value="SEC-C MOTIF PROTEIN"/>
    <property type="match status" value="1"/>
</dbReference>
<name>A0A445CNS3_ARAHY</name>